<keyword evidence="3 6" id="KW-0812">Transmembrane</keyword>
<dbReference type="Gene3D" id="1.20.1250.20">
    <property type="entry name" value="MFS general substrate transporter like domains"/>
    <property type="match status" value="1"/>
</dbReference>
<feature type="transmembrane region" description="Helical" evidence="6">
    <location>
        <begin position="230"/>
        <end position="252"/>
    </location>
</feature>
<dbReference type="InterPro" id="IPR036259">
    <property type="entry name" value="MFS_trans_sf"/>
</dbReference>
<proteinExistence type="predicted"/>
<dbReference type="GO" id="GO:0005886">
    <property type="term" value="C:plasma membrane"/>
    <property type="evidence" value="ECO:0007669"/>
    <property type="project" value="UniProtKB-SubCell"/>
</dbReference>
<reference evidence="8 9" key="1">
    <citation type="submission" date="2016-11" db="EMBL/GenBank/DDBJ databases">
        <authorList>
            <person name="Jaros S."/>
            <person name="Januszkiewicz K."/>
            <person name="Wedrychowicz H."/>
        </authorList>
    </citation>
    <scope>NUCLEOTIDE SEQUENCE [LARGE SCALE GENOMIC DNA]</scope>
    <source>
        <strain evidence="8 9">DSM 14916</strain>
    </source>
</reference>
<dbReference type="InterPro" id="IPR011701">
    <property type="entry name" value="MFS"/>
</dbReference>
<feature type="transmembrane region" description="Helical" evidence="6">
    <location>
        <begin position="200"/>
        <end position="224"/>
    </location>
</feature>
<dbReference type="Pfam" id="PF07690">
    <property type="entry name" value="MFS_1"/>
    <property type="match status" value="1"/>
</dbReference>
<feature type="transmembrane region" description="Helical" evidence="6">
    <location>
        <begin position="290"/>
        <end position="315"/>
    </location>
</feature>
<evidence type="ECO:0000256" key="6">
    <source>
        <dbReference type="SAM" id="Phobius"/>
    </source>
</evidence>
<evidence type="ECO:0000313" key="8">
    <source>
        <dbReference type="EMBL" id="SHJ15949.1"/>
    </source>
</evidence>
<dbReference type="STRING" id="198092.SAMN02745194_01889"/>
<evidence type="ECO:0000256" key="2">
    <source>
        <dbReference type="ARBA" id="ARBA00022475"/>
    </source>
</evidence>
<feature type="transmembrane region" description="Helical" evidence="6">
    <location>
        <begin position="327"/>
        <end position="349"/>
    </location>
</feature>
<feature type="transmembrane region" description="Helical" evidence="6">
    <location>
        <begin position="5"/>
        <end position="27"/>
    </location>
</feature>
<feature type="transmembrane region" description="Helical" evidence="6">
    <location>
        <begin position="100"/>
        <end position="121"/>
    </location>
</feature>
<gene>
    <name evidence="8" type="ORF">SAMN02745194_01889</name>
</gene>
<name>A0A1M6H171_9PROT</name>
<comment type="subcellular location">
    <subcellularLocation>
        <location evidence="1">Cell membrane</location>
        <topology evidence="1">Multi-pass membrane protein</topology>
    </subcellularLocation>
</comment>
<feature type="transmembrane region" description="Helical" evidence="6">
    <location>
        <begin position="33"/>
        <end position="58"/>
    </location>
</feature>
<dbReference type="PANTHER" id="PTHR43124:SF8">
    <property type="entry name" value="INNER MEMBRANE TRANSPORT PROTEIN YDHP"/>
    <property type="match status" value="1"/>
</dbReference>
<evidence type="ECO:0000313" key="9">
    <source>
        <dbReference type="Proteomes" id="UP000184387"/>
    </source>
</evidence>
<feature type="transmembrane region" description="Helical" evidence="6">
    <location>
        <begin position="264"/>
        <end position="284"/>
    </location>
</feature>
<organism evidence="8 9">
    <name type="scientific">Muricoccus roseus</name>
    <dbReference type="NCBI Taxonomy" id="198092"/>
    <lineage>
        <taxon>Bacteria</taxon>
        <taxon>Pseudomonadati</taxon>
        <taxon>Pseudomonadota</taxon>
        <taxon>Alphaproteobacteria</taxon>
        <taxon>Acetobacterales</taxon>
        <taxon>Roseomonadaceae</taxon>
        <taxon>Muricoccus</taxon>
    </lineage>
</organism>
<dbReference type="PANTHER" id="PTHR43124">
    <property type="entry name" value="PURINE EFFLUX PUMP PBUE"/>
    <property type="match status" value="1"/>
</dbReference>
<keyword evidence="4 6" id="KW-1133">Transmembrane helix</keyword>
<dbReference type="SUPFAM" id="SSF103473">
    <property type="entry name" value="MFS general substrate transporter"/>
    <property type="match status" value="1"/>
</dbReference>
<evidence type="ECO:0000259" key="7">
    <source>
        <dbReference type="PROSITE" id="PS50850"/>
    </source>
</evidence>
<keyword evidence="9" id="KW-1185">Reference proteome</keyword>
<protein>
    <submittedName>
        <fullName evidence="8">MFS transporter, DHA1 family, arabinose polymer transporter</fullName>
    </submittedName>
</protein>
<feature type="transmembrane region" description="Helical" evidence="6">
    <location>
        <begin position="158"/>
        <end position="179"/>
    </location>
</feature>
<dbReference type="CDD" id="cd17324">
    <property type="entry name" value="MFS_NepI_like"/>
    <property type="match status" value="1"/>
</dbReference>
<feature type="transmembrane region" description="Helical" evidence="6">
    <location>
        <begin position="355"/>
        <end position="374"/>
    </location>
</feature>
<evidence type="ECO:0000256" key="3">
    <source>
        <dbReference type="ARBA" id="ARBA00022692"/>
    </source>
</evidence>
<feature type="transmembrane region" description="Helical" evidence="6">
    <location>
        <begin position="70"/>
        <end position="94"/>
    </location>
</feature>
<dbReference type="InterPro" id="IPR050189">
    <property type="entry name" value="MFS_Efflux_Transporters"/>
</dbReference>
<evidence type="ECO:0000256" key="1">
    <source>
        <dbReference type="ARBA" id="ARBA00004651"/>
    </source>
</evidence>
<dbReference type="InterPro" id="IPR020846">
    <property type="entry name" value="MFS_dom"/>
</dbReference>
<feature type="domain" description="Major facilitator superfamily (MFS) profile" evidence="7">
    <location>
        <begin position="4"/>
        <end position="381"/>
    </location>
</feature>
<evidence type="ECO:0000256" key="4">
    <source>
        <dbReference type="ARBA" id="ARBA00022989"/>
    </source>
</evidence>
<keyword evidence="5 6" id="KW-0472">Membrane</keyword>
<dbReference type="AlphaFoldDB" id="A0A1M6H171"/>
<dbReference type="EMBL" id="FQZF01000009">
    <property type="protein sequence ID" value="SHJ15949.1"/>
    <property type="molecule type" value="Genomic_DNA"/>
</dbReference>
<sequence length="388" mass="39130">MPLALYALTVGAFGIGVTEFVIMGLLIEVGADLGVSLASAGLLISGYALGVVLGAPVLTAFTARWPRKAALIGLMVVFTIGNAACALAPSYGLLMAARVLTAFAHGTFFGVGAVVATGLVAPDRRASAIATMFTGLTVANILGVPFGTWLGQHMGWRATFWAVTLVGLVALAVIALLVPRDKAAPEAGDWRADLRAMARGPVIVALLTTVFGFAGVFAVFTYIAPILTRISGFADAAVSPILLVFGGGLVVGNILGGKLADRNLSLALLGSMGALALVLLGMGLVMGNGILAILSVGLLGATGFATVAPLQIWVLERATGAGQSLASSLNIAAFNLGNALGAWAGGLVIDHGPGLAAVPLFAAAFPVAAVLLAWPSLRRERAGALARA</sequence>
<dbReference type="RefSeq" id="WP_073133943.1">
    <property type="nucleotide sequence ID" value="NZ_FQZF01000009.1"/>
</dbReference>
<dbReference type="Proteomes" id="UP000184387">
    <property type="component" value="Unassembled WGS sequence"/>
</dbReference>
<keyword evidence="2" id="KW-1003">Cell membrane</keyword>
<dbReference type="PROSITE" id="PS50850">
    <property type="entry name" value="MFS"/>
    <property type="match status" value="1"/>
</dbReference>
<evidence type="ECO:0000256" key="5">
    <source>
        <dbReference type="ARBA" id="ARBA00023136"/>
    </source>
</evidence>
<dbReference type="GO" id="GO:0022857">
    <property type="term" value="F:transmembrane transporter activity"/>
    <property type="evidence" value="ECO:0007669"/>
    <property type="project" value="InterPro"/>
</dbReference>
<accession>A0A1M6H171</accession>
<feature type="transmembrane region" description="Helical" evidence="6">
    <location>
        <begin position="128"/>
        <end position="146"/>
    </location>
</feature>
<dbReference type="OrthoDB" id="9788453at2"/>